<dbReference type="Proteomes" id="UP000678499">
    <property type="component" value="Unassembled WGS sequence"/>
</dbReference>
<dbReference type="GO" id="GO:0006357">
    <property type="term" value="P:regulation of transcription by RNA polymerase II"/>
    <property type="evidence" value="ECO:0007669"/>
    <property type="project" value="TreeGrafter"/>
</dbReference>
<keyword evidence="8" id="KW-0156">Chromatin regulator</keyword>
<dbReference type="SMART" id="SM00317">
    <property type="entry name" value="SET"/>
    <property type="match status" value="1"/>
</dbReference>
<dbReference type="InterPro" id="IPR001214">
    <property type="entry name" value="SET_dom"/>
</dbReference>
<keyword evidence="16" id="KW-1185">Reference proteome</keyword>
<evidence type="ECO:0000256" key="7">
    <source>
        <dbReference type="ARBA" id="ARBA00022691"/>
    </source>
</evidence>
<evidence type="ECO:0000256" key="4">
    <source>
        <dbReference type="ARBA" id="ARBA00022454"/>
    </source>
</evidence>
<dbReference type="InterPro" id="IPR016858">
    <property type="entry name" value="KMT5A-like"/>
</dbReference>
<reference evidence="15" key="1">
    <citation type="submission" date="2020-11" db="EMBL/GenBank/DDBJ databases">
        <authorList>
            <person name="Tran Van P."/>
        </authorList>
    </citation>
    <scope>NUCLEOTIDE SEQUENCE</scope>
</reference>
<keyword evidence="10" id="KW-0804">Transcription</keyword>
<comment type="catalytic activity">
    <reaction evidence="12">
        <text>L-lysyl(20)-[histone H4] + S-adenosyl-L-methionine = N(6)-methyl-L-lysyl(20)-[histone H4] + S-adenosyl-L-homocysteine + H(+)</text>
        <dbReference type="Rhea" id="RHEA:60344"/>
        <dbReference type="Rhea" id="RHEA-COMP:15554"/>
        <dbReference type="Rhea" id="RHEA-COMP:15555"/>
        <dbReference type="ChEBI" id="CHEBI:15378"/>
        <dbReference type="ChEBI" id="CHEBI:29969"/>
        <dbReference type="ChEBI" id="CHEBI:57856"/>
        <dbReference type="ChEBI" id="CHEBI:59789"/>
        <dbReference type="ChEBI" id="CHEBI:61929"/>
        <dbReference type="EC" id="2.1.1.361"/>
    </reaction>
</comment>
<feature type="compositionally biased region" description="Gly residues" evidence="13">
    <location>
        <begin position="126"/>
        <end position="135"/>
    </location>
</feature>
<sequence>MAPAGRRRRRPVPTLKATARVMTDAAPESPDFPSCTTPDVLDKPSFVIILEDDDRSKDSSHDVIPVSDHLPPCPTVEAVAAALCTTPTKARRDGVDSEGSPPKIRTRASGSVRKITEFYKPAPGGDDVGGGGDGGADSTENRLPSEVVASSPSRDAEGKENVDSPAVVFASPKSAVRELNWEQQETDPKPTPPHRIQSPLKLEAVAQVRVPVMRVPANALTKLVISRTEVTEAEKKPMGRPKKVTAVKQGAVAKQPTLEDFFPPVRRSSRKTQAAIAKETHWQIIQALRSGTDDSLEKRIFPGKGRGVVAVRNFAKGEFVVEYSGDLIDIKQAEQREAQYARDKNAGCYMYYFEHQNRQYCVDATQESGRLGRLINHSKSQANLSTKTIMVDGKPRLALFATRDIGKSEELLYDYGDRSKESLANHPWLAF</sequence>
<dbReference type="InterPro" id="IPR051760">
    <property type="entry name" value="KMT5A"/>
</dbReference>
<dbReference type="GO" id="GO:0005700">
    <property type="term" value="C:polytene chromosome"/>
    <property type="evidence" value="ECO:0007669"/>
    <property type="project" value="TreeGrafter"/>
</dbReference>
<dbReference type="Gene3D" id="2.170.270.10">
    <property type="entry name" value="SET domain"/>
    <property type="match status" value="1"/>
</dbReference>
<evidence type="ECO:0000256" key="2">
    <source>
        <dbReference type="ARBA" id="ARBA00004286"/>
    </source>
</evidence>
<dbReference type="GO" id="GO:0043516">
    <property type="term" value="P:regulation of DNA damage response, signal transduction by p53 class mediator"/>
    <property type="evidence" value="ECO:0007669"/>
    <property type="project" value="TreeGrafter"/>
</dbReference>
<dbReference type="SUPFAM" id="SSF82199">
    <property type="entry name" value="SET domain"/>
    <property type="match status" value="1"/>
</dbReference>
<feature type="region of interest" description="Disordered" evidence="13">
    <location>
        <begin position="53"/>
        <end position="72"/>
    </location>
</feature>
<organism evidence="15">
    <name type="scientific">Notodromas monacha</name>
    <dbReference type="NCBI Taxonomy" id="399045"/>
    <lineage>
        <taxon>Eukaryota</taxon>
        <taxon>Metazoa</taxon>
        <taxon>Ecdysozoa</taxon>
        <taxon>Arthropoda</taxon>
        <taxon>Crustacea</taxon>
        <taxon>Oligostraca</taxon>
        <taxon>Ostracoda</taxon>
        <taxon>Podocopa</taxon>
        <taxon>Podocopida</taxon>
        <taxon>Cypridocopina</taxon>
        <taxon>Cypridoidea</taxon>
        <taxon>Cyprididae</taxon>
        <taxon>Notodromas</taxon>
    </lineage>
</organism>
<dbReference type="AlphaFoldDB" id="A0A7R9GC54"/>
<evidence type="ECO:0000313" key="15">
    <source>
        <dbReference type="EMBL" id="CAD7275470.1"/>
    </source>
</evidence>
<dbReference type="InterPro" id="IPR047266">
    <property type="entry name" value="KMT5A-like_SET"/>
</dbReference>
<name>A0A7R9GC54_9CRUS</name>
<dbReference type="GO" id="GO:0032259">
    <property type="term" value="P:methylation"/>
    <property type="evidence" value="ECO:0007669"/>
    <property type="project" value="UniProtKB-KW"/>
</dbReference>
<dbReference type="GO" id="GO:0140944">
    <property type="term" value="F:histone H4K20 monomethyltransferase activity"/>
    <property type="evidence" value="ECO:0007669"/>
    <property type="project" value="UniProtKB-EC"/>
</dbReference>
<dbReference type="CDD" id="cd10528">
    <property type="entry name" value="SET_SETD8"/>
    <property type="match status" value="1"/>
</dbReference>
<keyword evidence="5" id="KW-0489">Methyltransferase</keyword>
<feature type="domain" description="SET" evidence="14">
    <location>
        <begin position="294"/>
        <end position="416"/>
    </location>
</feature>
<evidence type="ECO:0000256" key="8">
    <source>
        <dbReference type="ARBA" id="ARBA00022853"/>
    </source>
</evidence>
<evidence type="ECO:0000256" key="9">
    <source>
        <dbReference type="ARBA" id="ARBA00023015"/>
    </source>
</evidence>
<evidence type="ECO:0000256" key="5">
    <source>
        <dbReference type="ARBA" id="ARBA00022603"/>
    </source>
</evidence>
<dbReference type="PANTHER" id="PTHR46167:SF1">
    <property type="entry name" value="N-LYSINE METHYLTRANSFERASE KMT5A"/>
    <property type="match status" value="1"/>
</dbReference>
<keyword evidence="4" id="KW-0158">Chromosome</keyword>
<dbReference type="EMBL" id="OA882458">
    <property type="protein sequence ID" value="CAD7275470.1"/>
    <property type="molecule type" value="Genomic_DNA"/>
</dbReference>
<evidence type="ECO:0000313" key="16">
    <source>
        <dbReference type="Proteomes" id="UP000678499"/>
    </source>
</evidence>
<evidence type="ECO:0000256" key="6">
    <source>
        <dbReference type="ARBA" id="ARBA00022679"/>
    </source>
</evidence>
<evidence type="ECO:0000259" key="14">
    <source>
        <dbReference type="PROSITE" id="PS50280"/>
    </source>
</evidence>
<feature type="region of interest" description="Disordered" evidence="13">
    <location>
        <begin position="86"/>
        <end position="171"/>
    </location>
</feature>
<dbReference type="OrthoDB" id="5560686at2759"/>
<dbReference type="PANTHER" id="PTHR46167">
    <property type="entry name" value="N-LYSINE METHYLTRANSFERASE KMT5A"/>
    <property type="match status" value="1"/>
</dbReference>
<gene>
    <name evidence="15" type="ORF">NMOB1V02_LOCUS3264</name>
</gene>
<proteinExistence type="predicted"/>
<evidence type="ECO:0000256" key="13">
    <source>
        <dbReference type="SAM" id="MobiDB-lite"/>
    </source>
</evidence>
<dbReference type="PROSITE" id="PS50280">
    <property type="entry name" value="SET"/>
    <property type="match status" value="1"/>
</dbReference>
<dbReference type="PROSITE" id="PS51571">
    <property type="entry name" value="SAM_MT43_PR_SET"/>
    <property type="match status" value="1"/>
</dbReference>
<keyword evidence="6" id="KW-0808">Transferase</keyword>
<dbReference type="Pfam" id="PF00856">
    <property type="entry name" value="SET"/>
    <property type="match status" value="1"/>
</dbReference>
<protein>
    <recommendedName>
        <fullName evidence="3">[histone H4]-lysine(20) N-methyltransferase</fullName>
        <ecNumber evidence="3">2.1.1.361</ecNumber>
    </recommendedName>
</protein>
<dbReference type="EC" id="2.1.1.361" evidence="3"/>
<dbReference type="GO" id="GO:0005634">
    <property type="term" value="C:nucleus"/>
    <property type="evidence" value="ECO:0007669"/>
    <property type="project" value="UniProtKB-SubCell"/>
</dbReference>
<dbReference type="InterPro" id="IPR046341">
    <property type="entry name" value="SET_dom_sf"/>
</dbReference>
<keyword evidence="9" id="KW-0805">Transcription regulation</keyword>
<keyword evidence="11" id="KW-0539">Nucleus</keyword>
<evidence type="ECO:0000256" key="1">
    <source>
        <dbReference type="ARBA" id="ARBA00004123"/>
    </source>
</evidence>
<accession>A0A7R9GC54</accession>
<evidence type="ECO:0000256" key="11">
    <source>
        <dbReference type="ARBA" id="ARBA00023242"/>
    </source>
</evidence>
<keyword evidence="7" id="KW-0949">S-adenosyl-L-methionine</keyword>
<evidence type="ECO:0000256" key="12">
    <source>
        <dbReference type="ARBA" id="ARBA00047784"/>
    </source>
</evidence>
<comment type="subcellular location">
    <subcellularLocation>
        <location evidence="2">Chromosome</location>
    </subcellularLocation>
    <subcellularLocation>
        <location evidence="1">Nucleus</location>
    </subcellularLocation>
</comment>
<evidence type="ECO:0000256" key="10">
    <source>
        <dbReference type="ARBA" id="ARBA00023163"/>
    </source>
</evidence>
<dbReference type="EMBL" id="CAJPEX010000421">
    <property type="protein sequence ID" value="CAG0915622.1"/>
    <property type="molecule type" value="Genomic_DNA"/>
</dbReference>
<evidence type="ECO:0000256" key="3">
    <source>
        <dbReference type="ARBA" id="ARBA00012187"/>
    </source>
</evidence>